<keyword evidence="4 6" id="KW-0472">Membrane</keyword>
<name>A0AAE0X7W4_9PEZI</name>
<keyword evidence="2 6" id="KW-0812">Transmembrane</keyword>
<evidence type="ECO:0000256" key="3">
    <source>
        <dbReference type="ARBA" id="ARBA00022989"/>
    </source>
</evidence>
<proteinExistence type="predicted"/>
<feature type="transmembrane region" description="Helical" evidence="6">
    <location>
        <begin position="191"/>
        <end position="218"/>
    </location>
</feature>
<evidence type="ECO:0000256" key="6">
    <source>
        <dbReference type="SAM" id="Phobius"/>
    </source>
</evidence>
<organism evidence="9 10">
    <name type="scientific">Podospora appendiculata</name>
    <dbReference type="NCBI Taxonomy" id="314037"/>
    <lineage>
        <taxon>Eukaryota</taxon>
        <taxon>Fungi</taxon>
        <taxon>Dikarya</taxon>
        <taxon>Ascomycota</taxon>
        <taxon>Pezizomycotina</taxon>
        <taxon>Sordariomycetes</taxon>
        <taxon>Sordariomycetidae</taxon>
        <taxon>Sordariales</taxon>
        <taxon>Podosporaceae</taxon>
        <taxon>Podospora</taxon>
    </lineage>
</organism>
<protein>
    <submittedName>
        <fullName evidence="9">Calcium-activated chloride channel-domain-containing protein</fullName>
    </submittedName>
</protein>
<sequence length="751" mass="85023">MADLASLTKHEGKVPPGLKSNYDVDFVVHYKIPLPATERAEAEAAFIQLIQALADVGFATEVRNGGKSSLLVFTKIASNKLLTSQVYRYRVQDWLYGVRTAAPNQDLTKYFDDEPVTEAERLRLAYLLITKAKNEGGAGITPKVGHWKHVASVFPLHDHSFNRQWIKQWSTKYYLDDADLNQIRDKFGERVAFYFAFLQSYFAFLLFPAVFGLGAWLVLGQFSWFYAVVNSLWSVVFFEHWKTKEVDLAVQWGVRGVSKIQHPRPQFEFEREAQDPVTGEIVKVYSPFKRLARQLLQVPFALACVVVLGGLIVSCFAIEIFITEVYTGPFKQYLTFLPTVLLTIFMPTLSTLLTKLAERLTAIENYETQDAHQASFVQKIFVLNFITSYSPIFLTAFIYVPFGKILVPYLDVFQLTAQKFTTEGKPLPTKDWEMNPDRLTKQVIYFTVTAQIVNFATEVIVPYVKRKVFKAVEDVQTEIAEKKNGEDRGPKDVPEEAEFLSRVRNEAQLDEYDVTVDYREMVIQFGYLSLFSVIWPLTACSFLVNNWIEARSDAMKIAISSQRPIPWRADSIGPWLNALGFLSWLGSVTSAALVFLFNRGGDGHETSESHPNGSPWNISGWALLLSIIFAEHLYLVVQIVVRNVVAKLDNPGLQKEKAERFAMRKKVLEQTFGDQHVQEESSGPGMTGGEKITREALEEEAREASRSVSGTGSPEQMFWLRQRGASETIHIGRGLISEVVASNETKAQKKV</sequence>
<feature type="transmembrane region" description="Helical" evidence="6">
    <location>
        <begin position="618"/>
        <end position="637"/>
    </location>
</feature>
<dbReference type="PANTHER" id="PTHR12308">
    <property type="entry name" value="ANOCTAMIN"/>
    <property type="match status" value="1"/>
</dbReference>
<dbReference type="Pfam" id="PF04547">
    <property type="entry name" value="Anoctamin"/>
    <property type="match status" value="1"/>
</dbReference>
<evidence type="ECO:0000256" key="5">
    <source>
        <dbReference type="SAM" id="MobiDB-lite"/>
    </source>
</evidence>
<dbReference type="InterPro" id="IPR049456">
    <property type="entry name" value="Anoctamin_N_fung"/>
</dbReference>
<dbReference type="Proteomes" id="UP001270362">
    <property type="component" value="Unassembled WGS sequence"/>
</dbReference>
<feature type="domain" description="Anoctamin alpha-beta plait" evidence="8">
    <location>
        <begin position="23"/>
        <end position="150"/>
    </location>
</feature>
<comment type="caution">
    <text evidence="9">The sequence shown here is derived from an EMBL/GenBank/DDBJ whole genome shotgun (WGS) entry which is preliminary data.</text>
</comment>
<feature type="transmembrane region" description="Helical" evidence="6">
    <location>
        <begin position="575"/>
        <end position="598"/>
    </location>
</feature>
<gene>
    <name evidence="9" type="ORF">B0T22DRAFT_457739</name>
</gene>
<evidence type="ECO:0000256" key="1">
    <source>
        <dbReference type="ARBA" id="ARBA00004141"/>
    </source>
</evidence>
<dbReference type="GO" id="GO:0032541">
    <property type="term" value="C:cortical endoplasmic reticulum"/>
    <property type="evidence" value="ECO:0007669"/>
    <property type="project" value="TreeGrafter"/>
</dbReference>
<reference evidence="9" key="1">
    <citation type="journal article" date="2023" name="Mol. Phylogenet. Evol.">
        <title>Genome-scale phylogeny and comparative genomics of the fungal order Sordariales.</title>
        <authorList>
            <person name="Hensen N."/>
            <person name="Bonometti L."/>
            <person name="Westerberg I."/>
            <person name="Brannstrom I.O."/>
            <person name="Guillou S."/>
            <person name="Cros-Aarteil S."/>
            <person name="Calhoun S."/>
            <person name="Haridas S."/>
            <person name="Kuo A."/>
            <person name="Mondo S."/>
            <person name="Pangilinan J."/>
            <person name="Riley R."/>
            <person name="LaButti K."/>
            <person name="Andreopoulos B."/>
            <person name="Lipzen A."/>
            <person name="Chen C."/>
            <person name="Yan M."/>
            <person name="Daum C."/>
            <person name="Ng V."/>
            <person name="Clum A."/>
            <person name="Steindorff A."/>
            <person name="Ohm R.A."/>
            <person name="Martin F."/>
            <person name="Silar P."/>
            <person name="Natvig D.O."/>
            <person name="Lalanne C."/>
            <person name="Gautier V."/>
            <person name="Ament-Velasquez S.L."/>
            <person name="Kruys A."/>
            <person name="Hutchinson M.I."/>
            <person name="Powell A.J."/>
            <person name="Barry K."/>
            <person name="Miller A.N."/>
            <person name="Grigoriev I.V."/>
            <person name="Debuchy R."/>
            <person name="Gladieux P."/>
            <person name="Hiltunen Thoren M."/>
            <person name="Johannesson H."/>
        </authorList>
    </citation>
    <scope>NUCLEOTIDE SEQUENCE</scope>
    <source>
        <strain evidence="9">CBS 314.62</strain>
    </source>
</reference>
<dbReference type="InterPro" id="IPR007632">
    <property type="entry name" value="Anoctamin"/>
</dbReference>
<dbReference type="PANTHER" id="PTHR12308:SF73">
    <property type="entry name" value="ANOCTAMIN"/>
    <property type="match status" value="1"/>
</dbReference>
<evidence type="ECO:0000313" key="10">
    <source>
        <dbReference type="Proteomes" id="UP001270362"/>
    </source>
</evidence>
<dbReference type="GO" id="GO:0016020">
    <property type="term" value="C:membrane"/>
    <property type="evidence" value="ECO:0007669"/>
    <property type="project" value="UniProtKB-SubCell"/>
</dbReference>
<feature type="transmembrane region" description="Helical" evidence="6">
    <location>
        <begin position="525"/>
        <end position="548"/>
    </location>
</feature>
<evidence type="ECO:0000256" key="4">
    <source>
        <dbReference type="ARBA" id="ARBA00023136"/>
    </source>
</evidence>
<evidence type="ECO:0000256" key="2">
    <source>
        <dbReference type="ARBA" id="ARBA00022692"/>
    </source>
</evidence>
<comment type="subcellular location">
    <subcellularLocation>
        <location evidence="1">Membrane</location>
        <topology evidence="1">Multi-pass membrane protein</topology>
    </subcellularLocation>
</comment>
<dbReference type="Pfam" id="PF20877">
    <property type="entry name" value="Anoctamin_N"/>
    <property type="match status" value="1"/>
</dbReference>
<feature type="transmembrane region" description="Helical" evidence="6">
    <location>
        <begin position="334"/>
        <end position="353"/>
    </location>
</feature>
<keyword evidence="10" id="KW-1185">Reference proteome</keyword>
<feature type="transmembrane region" description="Helical" evidence="6">
    <location>
        <begin position="298"/>
        <end position="322"/>
    </location>
</feature>
<keyword evidence="3 6" id="KW-1133">Transmembrane helix</keyword>
<evidence type="ECO:0000259" key="8">
    <source>
        <dbReference type="Pfam" id="PF20877"/>
    </source>
</evidence>
<evidence type="ECO:0000313" key="9">
    <source>
        <dbReference type="EMBL" id="KAK3687654.1"/>
    </source>
</evidence>
<feature type="transmembrane region" description="Helical" evidence="6">
    <location>
        <begin position="224"/>
        <end position="241"/>
    </location>
</feature>
<reference evidence="9" key="2">
    <citation type="submission" date="2023-06" db="EMBL/GenBank/DDBJ databases">
        <authorList>
            <consortium name="Lawrence Berkeley National Laboratory"/>
            <person name="Haridas S."/>
            <person name="Hensen N."/>
            <person name="Bonometti L."/>
            <person name="Westerberg I."/>
            <person name="Brannstrom I.O."/>
            <person name="Guillou S."/>
            <person name="Cros-Aarteil S."/>
            <person name="Calhoun S."/>
            <person name="Kuo A."/>
            <person name="Mondo S."/>
            <person name="Pangilinan J."/>
            <person name="Riley R."/>
            <person name="Labutti K."/>
            <person name="Andreopoulos B."/>
            <person name="Lipzen A."/>
            <person name="Chen C."/>
            <person name="Yanf M."/>
            <person name="Daum C."/>
            <person name="Ng V."/>
            <person name="Clum A."/>
            <person name="Steindorff A."/>
            <person name="Ohm R."/>
            <person name="Martin F."/>
            <person name="Silar P."/>
            <person name="Natvig D."/>
            <person name="Lalanne C."/>
            <person name="Gautier V."/>
            <person name="Ament-Velasquez S.L."/>
            <person name="Kruys A."/>
            <person name="Hutchinson M.I."/>
            <person name="Powell A.J."/>
            <person name="Barry K."/>
            <person name="Miller A.N."/>
            <person name="Grigoriev I.V."/>
            <person name="Debuchy R."/>
            <person name="Gladieux P."/>
            <person name="Thoren M.H."/>
            <person name="Johannesson H."/>
        </authorList>
    </citation>
    <scope>NUCLEOTIDE SEQUENCE</scope>
    <source>
        <strain evidence="9">CBS 314.62</strain>
    </source>
</reference>
<evidence type="ECO:0000259" key="7">
    <source>
        <dbReference type="Pfam" id="PF04547"/>
    </source>
</evidence>
<feature type="domain" description="Anoctamin transmembrane" evidence="7">
    <location>
        <begin position="183"/>
        <end position="659"/>
    </location>
</feature>
<feature type="transmembrane region" description="Helical" evidence="6">
    <location>
        <begin position="381"/>
        <end position="402"/>
    </location>
</feature>
<dbReference type="EMBL" id="JAULSO010000002">
    <property type="protein sequence ID" value="KAK3687654.1"/>
    <property type="molecule type" value="Genomic_DNA"/>
</dbReference>
<accession>A0AAE0X7W4</accession>
<feature type="region of interest" description="Disordered" evidence="5">
    <location>
        <begin position="696"/>
        <end position="719"/>
    </location>
</feature>
<dbReference type="AlphaFoldDB" id="A0AAE0X7W4"/>
<dbReference type="GO" id="GO:0005254">
    <property type="term" value="F:chloride channel activity"/>
    <property type="evidence" value="ECO:0007669"/>
    <property type="project" value="TreeGrafter"/>
</dbReference>
<dbReference type="InterPro" id="IPR049452">
    <property type="entry name" value="Anoctamin_TM"/>
</dbReference>